<accession>A0A1F6V8J7</accession>
<proteinExistence type="predicted"/>
<sequence>METMYFVKQPGPDGSMTLLYQGGNKELAHQKVKSLEAGLLTRYTPKPEGRIKIVFANFYKGNSNESEGWTLPKDNPIATLTERVNRGNCVKERERLTQFTQPELDYLASLR</sequence>
<gene>
    <name evidence="1" type="ORF">A2642_05000</name>
</gene>
<name>A0A1F6V8J7_9BACT</name>
<dbReference type="EMBL" id="MFTJ01000016">
    <property type="protein sequence ID" value="OGI66017.1"/>
    <property type="molecule type" value="Genomic_DNA"/>
</dbReference>
<dbReference type="AlphaFoldDB" id="A0A1F6V8J7"/>
<evidence type="ECO:0000313" key="2">
    <source>
        <dbReference type="Proteomes" id="UP000178700"/>
    </source>
</evidence>
<evidence type="ECO:0000313" key="1">
    <source>
        <dbReference type="EMBL" id="OGI66017.1"/>
    </source>
</evidence>
<dbReference type="Proteomes" id="UP000178700">
    <property type="component" value="Unassembled WGS sequence"/>
</dbReference>
<organism evidence="1 2">
    <name type="scientific">Candidatus Nomurabacteria bacterium RIFCSPHIGHO2_01_FULL_39_10</name>
    <dbReference type="NCBI Taxonomy" id="1801733"/>
    <lineage>
        <taxon>Bacteria</taxon>
        <taxon>Candidatus Nomuraibacteriota</taxon>
    </lineage>
</organism>
<comment type="caution">
    <text evidence="1">The sequence shown here is derived from an EMBL/GenBank/DDBJ whole genome shotgun (WGS) entry which is preliminary data.</text>
</comment>
<reference evidence="1 2" key="1">
    <citation type="journal article" date="2016" name="Nat. Commun.">
        <title>Thousands of microbial genomes shed light on interconnected biogeochemical processes in an aquifer system.</title>
        <authorList>
            <person name="Anantharaman K."/>
            <person name="Brown C.T."/>
            <person name="Hug L.A."/>
            <person name="Sharon I."/>
            <person name="Castelle C.J."/>
            <person name="Probst A.J."/>
            <person name="Thomas B.C."/>
            <person name="Singh A."/>
            <person name="Wilkins M.J."/>
            <person name="Karaoz U."/>
            <person name="Brodie E.L."/>
            <person name="Williams K.H."/>
            <person name="Hubbard S.S."/>
            <person name="Banfield J.F."/>
        </authorList>
    </citation>
    <scope>NUCLEOTIDE SEQUENCE [LARGE SCALE GENOMIC DNA]</scope>
</reference>
<protein>
    <submittedName>
        <fullName evidence="1">Uncharacterized protein</fullName>
    </submittedName>
</protein>